<evidence type="ECO:0000313" key="3">
    <source>
        <dbReference type="EMBL" id="AYJ86795.1"/>
    </source>
</evidence>
<name>A0A494TP09_SPHPE</name>
<evidence type="ECO:0000313" key="4">
    <source>
        <dbReference type="Proteomes" id="UP000276254"/>
    </source>
</evidence>
<dbReference type="GO" id="GO:0016020">
    <property type="term" value="C:membrane"/>
    <property type="evidence" value="ECO:0007669"/>
    <property type="project" value="InterPro"/>
</dbReference>
<organism evidence="3 4">
    <name type="scientific">Sphingomonas paeninsulae</name>
    <dbReference type="NCBI Taxonomy" id="2319844"/>
    <lineage>
        <taxon>Bacteria</taxon>
        <taxon>Pseudomonadati</taxon>
        <taxon>Pseudomonadota</taxon>
        <taxon>Alphaproteobacteria</taxon>
        <taxon>Sphingomonadales</taxon>
        <taxon>Sphingomonadaceae</taxon>
        <taxon>Sphingomonas</taxon>
    </lineage>
</organism>
<dbReference type="InterPro" id="IPR038673">
    <property type="entry name" value="OprB_sf"/>
</dbReference>
<dbReference type="OrthoDB" id="5755240at2"/>
<protein>
    <submittedName>
        <fullName evidence="3">Carbohydrate porin</fullName>
    </submittedName>
</protein>
<keyword evidence="4" id="KW-1185">Reference proteome</keyword>
<dbReference type="KEGG" id="spha:D3Y57_13575"/>
<comment type="similarity">
    <text evidence="1 2">Belongs to the OprB family.</text>
</comment>
<dbReference type="AlphaFoldDB" id="A0A494TP09"/>
<feature type="signal peptide" evidence="2">
    <location>
        <begin position="1"/>
        <end position="23"/>
    </location>
</feature>
<dbReference type="GO" id="GO:0015288">
    <property type="term" value="F:porin activity"/>
    <property type="evidence" value="ECO:0007669"/>
    <property type="project" value="InterPro"/>
</dbReference>
<gene>
    <name evidence="3" type="ORF">D3Y57_13575</name>
</gene>
<dbReference type="Proteomes" id="UP000276254">
    <property type="component" value="Chromosome"/>
</dbReference>
<sequence length="451" mass="48845">MNFHRFSWKVALVCIAFSPLTFADIAHADGTPTADVKTAEDGPFAVHGQATFVIQGAPGFPSPYEGPNSLTPHQRKETIDATLYLGARLWNGAEIWANPEIDQGFGLSNTLGAAGFPSAEAYKIGKKAPYFRLQRAFVRQTVELGGDQENVEGIANQFGGTRASNHIVLTVGKFAVGDVFDTNRYAHDPRGDFLNWAVVDAGTFDYAADAWGYSSGVAAEWTQSAWTFRVGVFNLSKVPNGEALETGFSQRQIDGEVEHCHKIAGRDGAVRVTVFRNSGRFGRFDDALTLAAQTNSIPDTALVRSRKSRAGVHLNVEQAISDDVGLFLRAGYADGSVEPYDFTDIDRTIEAGAAITGKGWGRETDTIGIAAVVNGISDAHKRYLAAGGIGLLVGDGLLPNPGTEQIVEIYYRWKPVKLADFTLDYQHIANPGYNRDRGPVNIFAVRVHGQF</sequence>
<reference evidence="3 4" key="1">
    <citation type="submission" date="2018-09" db="EMBL/GenBank/DDBJ databases">
        <title>Sphingomonas peninsula sp. nov., isolated from fildes peninsula, Antarctic soil.</title>
        <authorList>
            <person name="Yingchao G."/>
        </authorList>
    </citation>
    <scope>NUCLEOTIDE SEQUENCE [LARGE SCALE GENOMIC DNA]</scope>
    <source>
        <strain evidence="3 4">YZ-8</strain>
    </source>
</reference>
<evidence type="ECO:0000256" key="1">
    <source>
        <dbReference type="ARBA" id="ARBA00008769"/>
    </source>
</evidence>
<dbReference type="RefSeq" id="WP_121153433.1">
    <property type="nucleotide sequence ID" value="NZ_CP032829.1"/>
</dbReference>
<evidence type="ECO:0000256" key="2">
    <source>
        <dbReference type="RuleBase" id="RU363072"/>
    </source>
</evidence>
<accession>A0A494TP09</accession>
<proteinExistence type="inferred from homology"/>
<dbReference type="GO" id="GO:0008643">
    <property type="term" value="P:carbohydrate transport"/>
    <property type="evidence" value="ECO:0007669"/>
    <property type="project" value="InterPro"/>
</dbReference>
<dbReference type="Pfam" id="PF04966">
    <property type="entry name" value="OprB"/>
    <property type="match status" value="1"/>
</dbReference>
<dbReference type="Gene3D" id="2.40.160.180">
    <property type="entry name" value="Carbohydrate-selective porin OprB"/>
    <property type="match status" value="1"/>
</dbReference>
<feature type="chain" id="PRO_5019620166" evidence="2">
    <location>
        <begin position="24"/>
        <end position="451"/>
    </location>
</feature>
<dbReference type="InterPro" id="IPR007049">
    <property type="entry name" value="Carb-sel_porin_OprB"/>
</dbReference>
<dbReference type="EMBL" id="CP032829">
    <property type="protein sequence ID" value="AYJ86795.1"/>
    <property type="molecule type" value="Genomic_DNA"/>
</dbReference>
<keyword evidence="2" id="KW-0732">Signal</keyword>